<dbReference type="GO" id="GO:0046872">
    <property type="term" value="F:metal ion binding"/>
    <property type="evidence" value="ECO:0007669"/>
    <property type="project" value="UniProtKB-KW"/>
</dbReference>
<dbReference type="GO" id="GO:0035529">
    <property type="term" value="F:NADH pyrophosphatase activity"/>
    <property type="evidence" value="ECO:0007669"/>
    <property type="project" value="TreeGrafter"/>
</dbReference>
<dbReference type="Pfam" id="PF00293">
    <property type="entry name" value="NUDIX"/>
    <property type="match status" value="1"/>
</dbReference>
<dbReference type="InterPro" id="IPR015375">
    <property type="entry name" value="NADH_PPase-like_N"/>
</dbReference>
<dbReference type="GO" id="GO:0005829">
    <property type="term" value="C:cytosol"/>
    <property type="evidence" value="ECO:0007669"/>
    <property type="project" value="TreeGrafter"/>
</dbReference>
<dbReference type="GO" id="GO:0110153">
    <property type="term" value="F:RNA NAD-cap (NMN-forming) hydrolase activity"/>
    <property type="evidence" value="ECO:0007669"/>
    <property type="project" value="RHEA"/>
</dbReference>
<evidence type="ECO:0000256" key="7">
    <source>
        <dbReference type="ARBA" id="ARBA00022842"/>
    </source>
</evidence>
<protein>
    <recommendedName>
        <fullName evidence="4">NAD(+) diphosphatase</fullName>
        <ecNumber evidence="4">3.6.1.22</ecNumber>
    </recommendedName>
</protein>
<dbReference type="GO" id="GO:0019677">
    <property type="term" value="P:NAD+ catabolic process"/>
    <property type="evidence" value="ECO:0007669"/>
    <property type="project" value="TreeGrafter"/>
</dbReference>
<evidence type="ECO:0000256" key="4">
    <source>
        <dbReference type="ARBA" id="ARBA00012381"/>
    </source>
</evidence>
<evidence type="ECO:0000256" key="6">
    <source>
        <dbReference type="ARBA" id="ARBA00022801"/>
    </source>
</evidence>
<dbReference type="PROSITE" id="PS00893">
    <property type="entry name" value="NUDIX_BOX"/>
    <property type="match status" value="1"/>
</dbReference>
<accession>A0A418MNX3</accession>
<evidence type="ECO:0000313" key="13">
    <source>
        <dbReference type="Proteomes" id="UP000283832"/>
    </source>
</evidence>
<dbReference type="InterPro" id="IPR020084">
    <property type="entry name" value="NUDIX_hydrolase_CS"/>
</dbReference>
<keyword evidence="7" id="KW-0460">Magnesium</keyword>
<evidence type="ECO:0000256" key="5">
    <source>
        <dbReference type="ARBA" id="ARBA00022723"/>
    </source>
</evidence>
<dbReference type="EMBL" id="QXEC01000033">
    <property type="protein sequence ID" value="RIV33148.1"/>
    <property type="molecule type" value="Genomic_DNA"/>
</dbReference>
<name>A0A418MNX3_9ACTN</name>
<comment type="catalytic activity">
    <reaction evidence="9">
        <text>a 5'-end NAD(+)-phospho-ribonucleoside in mRNA + H2O = a 5'-end phospho-adenosine-phospho-ribonucleoside in mRNA + beta-nicotinamide D-ribonucleotide + 2 H(+)</text>
        <dbReference type="Rhea" id="RHEA:60876"/>
        <dbReference type="Rhea" id="RHEA-COMP:15698"/>
        <dbReference type="Rhea" id="RHEA-COMP:15719"/>
        <dbReference type="ChEBI" id="CHEBI:14649"/>
        <dbReference type="ChEBI" id="CHEBI:15377"/>
        <dbReference type="ChEBI" id="CHEBI:15378"/>
        <dbReference type="ChEBI" id="CHEBI:144029"/>
        <dbReference type="ChEBI" id="CHEBI:144051"/>
    </reaction>
    <physiologicalReaction direction="left-to-right" evidence="9">
        <dbReference type="Rhea" id="RHEA:60877"/>
    </physiologicalReaction>
</comment>
<dbReference type="InterPro" id="IPR015797">
    <property type="entry name" value="NUDIX_hydrolase-like_dom_sf"/>
</dbReference>
<reference evidence="12 13" key="1">
    <citation type="submission" date="2018-08" db="EMBL/GenBank/DDBJ databases">
        <title>Jishengella sp. nov., isolated from a root of Azadirachta indica A. Juss. var. siamensis Valenton.</title>
        <authorList>
            <person name="Kuncharoen N."/>
            <person name="Tanasupawat S."/>
            <person name="Kudo T."/>
            <person name="Ohkuma M."/>
        </authorList>
    </citation>
    <scope>NUCLEOTIDE SEQUENCE [LARGE SCALE GENOMIC DNA]</scope>
    <source>
        <strain evidence="12 13">AZ1-13</strain>
    </source>
</reference>
<dbReference type="AlphaFoldDB" id="A0A418MNX3"/>
<dbReference type="InterPro" id="IPR049734">
    <property type="entry name" value="NudC-like_C"/>
</dbReference>
<evidence type="ECO:0000256" key="8">
    <source>
        <dbReference type="ARBA" id="ARBA00023027"/>
    </source>
</evidence>
<keyword evidence="5" id="KW-0479">Metal-binding</keyword>
<dbReference type="CDD" id="cd03429">
    <property type="entry name" value="NUDIX_NADH_pyrophosphatase_Nudt13"/>
    <property type="match status" value="1"/>
</dbReference>
<evidence type="ECO:0000259" key="11">
    <source>
        <dbReference type="PROSITE" id="PS51462"/>
    </source>
</evidence>
<dbReference type="SUPFAM" id="SSF55811">
    <property type="entry name" value="Nudix"/>
    <property type="match status" value="1"/>
</dbReference>
<dbReference type="Proteomes" id="UP000283832">
    <property type="component" value="Unassembled WGS sequence"/>
</dbReference>
<evidence type="ECO:0000256" key="1">
    <source>
        <dbReference type="ARBA" id="ARBA00001946"/>
    </source>
</evidence>
<comment type="caution">
    <text evidence="12">The sequence shown here is derived from an EMBL/GenBank/DDBJ whole genome shotgun (WGS) entry which is preliminary data.</text>
</comment>
<organism evidence="12 13">
    <name type="scientific">Micromonospora radicis</name>
    <dbReference type="NCBI Taxonomy" id="1894971"/>
    <lineage>
        <taxon>Bacteria</taxon>
        <taxon>Bacillati</taxon>
        <taxon>Actinomycetota</taxon>
        <taxon>Actinomycetes</taxon>
        <taxon>Micromonosporales</taxon>
        <taxon>Micromonosporaceae</taxon>
        <taxon>Micromonospora</taxon>
    </lineage>
</organism>
<evidence type="ECO:0000256" key="2">
    <source>
        <dbReference type="ARBA" id="ARBA00001947"/>
    </source>
</evidence>
<comment type="cofactor">
    <cofactor evidence="2">
        <name>Zn(2+)</name>
        <dbReference type="ChEBI" id="CHEBI:29105"/>
    </cofactor>
</comment>
<dbReference type="PROSITE" id="PS51462">
    <property type="entry name" value="NUDIX"/>
    <property type="match status" value="1"/>
</dbReference>
<dbReference type="InterPro" id="IPR000086">
    <property type="entry name" value="NUDIX_hydrolase_dom"/>
</dbReference>
<evidence type="ECO:0000256" key="3">
    <source>
        <dbReference type="ARBA" id="ARBA00009595"/>
    </source>
</evidence>
<feature type="region of interest" description="Disordered" evidence="10">
    <location>
        <begin position="1"/>
        <end position="41"/>
    </location>
</feature>
<dbReference type="OrthoDB" id="9791656at2"/>
<feature type="domain" description="Nudix hydrolase" evidence="11">
    <location>
        <begin position="186"/>
        <end position="319"/>
    </location>
</feature>
<keyword evidence="8" id="KW-0520">NAD</keyword>
<dbReference type="InterPro" id="IPR050241">
    <property type="entry name" value="NAD-cap_RNA_hydrolase_NudC"/>
</dbReference>
<dbReference type="EC" id="3.6.1.22" evidence="4"/>
<evidence type="ECO:0000313" key="12">
    <source>
        <dbReference type="EMBL" id="RIV33148.1"/>
    </source>
</evidence>
<comment type="cofactor">
    <cofactor evidence="1">
        <name>Mg(2+)</name>
        <dbReference type="ChEBI" id="CHEBI:18420"/>
    </cofactor>
</comment>
<dbReference type="Gene3D" id="3.90.79.20">
    <property type="match status" value="1"/>
</dbReference>
<dbReference type="PANTHER" id="PTHR42904">
    <property type="entry name" value="NUDIX HYDROLASE, NUDC SUBFAMILY"/>
    <property type="match status" value="1"/>
</dbReference>
<comment type="similarity">
    <text evidence="3">Belongs to the Nudix hydrolase family. NudC subfamily.</text>
</comment>
<keyword evidence="13" id="KW-1185">Reference proteome</keyword>
<feature type="compositionally biased region" description="Basic and acidic residues" evidence="10">
    <location>
        <begin position="16"/>
        <end position="27"/>
    </location>
</feature>
<dbReference type="NCBIfam" id="NF001299">
    <property type="entry name" value="PRK00241.1"/>
    <property type="match status" value="1"/>
</dbReference>
<dbReference type="Gene3D" id="3.90.79.10">
    <property type="entry name" value="Nucleoside Triphosphate Pyrophosphohydrolase"/>
    <property type="match status" value="1"/>
</dbReference>
<dbReference type="Pfam" id="PF09296">
    <property type="entry name" value="NUDIX-like"/>
    <property type="match status" value="1"/>
</dbReference>
<dbReference type="GO" id="GO:0006742">
    <property type="term" value="P:NADP+ catabolic process"/>
    <property type="evidence" value="ECO:0007669"/>
    <property type="project" value="TreeGrafter"/>
</dbReference>
<keyword evidence="6 12" id="KW-0378">Hydrolase</keyword>
<sequence length="339" mass="36288">MTRPATARLDGAGPDGARRDGARRVSHGETAPPLARSTLDRAAHRRTDPEWLAQAWAGARVLVLDVESGGRALVRTDAPVPTLVLVDAVDLPAELAAGAMFLGVEPDGAPVFCVHTELAAVPDTRAAQLRQVGHLLGDRDAGLFTTALALTNWHLRHLYHPVTGEPTRSDEAGWSRVDSGGERVWPRTDPAMIVLVHDGVDGVDGRCLLGNNATWPSAEGQRRFSCLAGYVEPGESAEATVAREVQEEVGVPVTEVRYVSSQAWPFPGSLMLGFLATADPEHPVRVDPAEIAQARWFSRQEIGAALAGRPVDVGGAELRLPPPSSIALFLIHRWLDGHC</sequence>
<dbReference type="PANTHER" id="PTHR42904:SF6">
    <property type="entry name" value="NAD-CAPPED RNA HYDROLASE NUDT12"/>
    <property type="match status" value="1"/>
</dbReference>
<proteinExistence type="inferred from homology"/>
<evidence type="ECO:0000256" key="10">
    <source>
        <dbReference type="SAM" id="MobiDB-lite"/>
    </source>
</evidence>
<evidence type="ECO:0000256" key="9">
    <source>
        <dbReference type="ARBA" id="ARBA00023679"/>
    </source>
</evidence>
<gene>
    <name evidence="12" type="ORF">D2L64_24145</name>
</gene>